<dbReference type="Gene3D" id="2.30.29.30">
    <property type="entry name" value="Pleckstrin-homology domain (PH domain)/Phosphotyrosine-binding domain (PTB)"/>
    <property type="match status" value="1"/>
</dbReference>
<dbReference type="Pfam" id="PF00017">
    <property type="entry name" value="SH2"/>
    <property type="match status" value="1"/>
</dbReference>
<dbReference type="CDD" id="cd10346">
    <property type="entry name" value="SH2_SH2B_family"/>
    <property type="match status" value="1"/>
</dbReference>
<dbReference type="InterPro" id="IPR000980">
    <property type="entry name" value="SH2"/>
</dbReference>
<organism evidence="8 9">
    <name type="scientific">Clytia hemisphaerica</name>
    <dbReference type="NCBI Taxonomy" id="252671"/>
    <lineage>
        <taxon>Eukaryota</taxon>
        <taxon>Metazoa</taxon>
        <taxon>Cnidaria</taxon>
        <taxon>Hydrozoa</taxon>
        <taxon>Hydroidolina</taxon>
        <taxon>Leptothecata</taxon>
        <taxon>Obeliida</taxon>
        <taxon>Clytiidae</taxon>
        <taxon>Clytia</taxon>
    </lineage>
</organism>
<dbReference type="InterPro" id="IPR035057">
    <property type="entry name" value="SH2B1_SH2"/>
</dbReference>
<dbReference type="PANTHER" id="PTHR10872">
    <property type="entry name" value="SH2B ADAPTER PROTEIN"/>
    <property type="match status" value="1"/>
</dbReference>
<feature type="domain" description="PH" evidence="7">
    <location>
        <begin position="156"/>
        <end position="265"/>
    </location>
</feature>
<feature type="region of interest" description="Disordered" evidence="5">
    <location>
        <begin position="83"/>
        <end position="153"/>
    </location>
</feature>
<evidence type="ECO:0000259" key="7">
    <source>
        <dbReference type="PROSITE" id="PS50003"/>
    </source>
</evidence>
<evidence type="ECO:0008006" key="10">
    <source>
        <dbReference type="Google" id="ProtNLM"/>
    </source>
</evidence>
<feature type="compositionally biased region" description="Basic and acidic residues" evidence="5">
    <location>
        <begin position="302"/>
        <end position="312"/>
    </location>
</feature>
<dbReference type="GO" id="GO:0005068">
    <property type="term" value="F:transmembrane receptor protein tyrosine kinase adaptor activity"/>
    <property type="evidence" value="ECO:0007669"/>
    <property type="project" value="TreeGrafter"/>
</dbReference>
<feature type="compositionally biased region" description="Low complexity" evidence="5">
    <location>
        <begin position="111"/>
        <end position="147"/>
    </location>
</feature>
<feature type="region of interest" description="Disordered" evidence="5">
    <location>
        <begin position="267"/>
        <end position="286"/>
    </location>
</feature>
<proteinExistence type="inferred from homology"/>
<accession>A0A7M5V8D1</accession>
<protein>
    <recommendedName>
        <fullName evidence="10">SH2B adapter protein 1</fullName>
    </recommendedName>
</protein>
<evidence type="ECO:0000256" key="3">
    <source>
        <dbReference type="ARBA" id="ARBA00022999"/>
    </source>
</evidence>
<keyword evidence="9" id="KW-1185">Reference proteome</keyword>
<dbReference type="InterPro" id="IPR036290">
    <property type="entry name" value="Phe_ZIP_sf"/>
</dbReference>
<evidence type="ECO:0000256" key="2">
    <source>
        <dbReference type="ARBA" id="ARBA00022553"/>
    </source>
</evidence>
<feature type="compositionally biased region" description="Basic and acidic residues" evidence="5">
    <location>
        <begin position="83"/>
        <end position="100"/>
    </location>
</feature>
<dbReference type="FunFam" id="3.30.505.10:FF:000008">
    <property type="entry name" value="SH2B adapter protein 1 isoform 2"/>
    <property type="match status" value="1"/>
</dbReference>
<name>A0A7M5V8D1_9CNID</name>
<dbReference type="PANTHER" id="PTHR10872:SF2">
    <property type="entry name" value="LNK, ISOFORM D"/>
    <property type="match status" value="1"/>
</dbReference>
<dbReference type="InterPro" id="IPR001849">
    <property type="entry name" value="PH_domain"/>
</dbReference>
<dbReference type="SUPFAM" id="SSF50729">
    <property type="entry name" value="PH domain-like"/>
    <property type="match status" value="1"/>
</dbReference>
<comment type="similarity">
    <text evidence="1">Belongs to the SH2B adapter family.</text>
</comment>
<dbReference type="PRINTS" id="PR00401">
    <property type="entry name" value="SH2DOMAIN"/>
</dbReference>
<feature type="region of interest" description="Disordered" evidence="5">
    <location>
        <begin position="302"/>
        <end position="347"/>
    </location>
</feature>
<feature type="region of interest" description="Disordered" evidence="5">
    <location>
        <begin position="531"/>
        <end position="551"/>
    </location>
</feature>
<dbReference type="GO" id="GO:0005886">
    <property type="term" value="C:plasma membrane"/>
    <property type="evidence" value="ECO:0007669"/>
    <property type="project" value="TreeGrafter"/>
</dbReference>
<keyword evidence="3 4" id="KW-0727">SH2 domain</keyword>
<dbReference type="Gene3D" id="3.30.505.10">
    <property type="entry name" value="SH2 domain"/>
    <property type="match status" value="1"/>
</dbReference>
<dbReference type="SUPFAM" id="SSF109805">
    <property type="entry name" value="Phenylalanine zipper"/>
    <property type="match status" value="1"/>
</dbReference>
<dbReference type="GeneID" id="136817674"/>
<keyword evidence="2" id="KW-0597">Phosphoprotein</keyword>
<dbReference type="GO" id="GO:0035556">
    <property type="term" value="P:intracellular signal transduction"/>
    <property type="evidence" value="ECO:0007669"/>
    <property type="project" value="TreeGrafter"/>
</dbReference>
<evidence type="ECO:0000313" key="8">
    <source>
        <dbReference type="EnsemblMetazoa" id="CLYHEMP011586.1"/>
    </source>
</evidence>
<evidence type="ECO:0000256" key="1">
    <source>
        <dbReference type="ARBA" id="ARBA00010220"/>
    </source>
</evidence>
<evidence type="ECO:0000256" key="5">
    <source>
        <dbReference type="SAM" id="MobiDB-lite"/>
    </source>
</evidence>
<dbReference type="PROSITE" id="PS50003">
    <property type="entry name" value="PH_DOMAIN"/>
    <property type="match status" value="1"/>
</dbReference>
<reference evidence="8" key="1">
    <citation type="submission" date="2021-01" db="UniProtKB">
        <authorList>
            <consortium name="EnsemblMetazoa"/>
        </authorList>
    </citation>
    <scope>IDENTIFICATION</scope>
</reference>
<evidence type="ECO:0000256" key="4">
    <source>
        <dbReference type="PROSITE-ProRule" id="PRU00191"/>
    </source>
</evidence>
<dbReference type="AlphaFoldDB" id="A0A7M5V8D1"/>
<dbReference type="InterPro" id="IPR015012">
    <property type="entry name" value="Phe_ZIP"/>
</dbReference>
<dbReference type="Pfam" id="PF08916">
    <property type="entry name" value="Phe_ZIP"/>
    <property type="match status" value="1"/>
</dbReference>
<dbReference type="SMART" id="SM00252">
    <property type="entry name" value="SH2"/>
    <property type="match status" value="1"/>
</dbReference>
<dbReference type="EnsemblMetazoa" id="CLYHEMT011586.1">
    <property type="protein sequence ID" value="CLYHEMP011586.1"/>
    <property type="gene ID" value="CLYHEMG011586"/>
</dbReference>
<dbReference type="InterPro" id="IPR011993">
    <property type="entry name" value="PH-like_dom_sf"/>
</dbReference>
<dbReference type="OrthoDB" id="10047184at2759"/>
<dbReference type="InterPro" id="IPR036860">
    <property type="entry name" value="SH2_dom_sf"/>
</dbReference>
<feature type="compositionally biased region" description="Basic residues" evidence="5">
    <location>
        <begin position="101"/>
        <end position="110"/>
    </location>
</feature>
<dbReference type="SMART" id="SM00233">
    <property type="entry name" value="PH"/>
    <property type="match status" value="1"/>
</dbReference>
<feature type="domain" description="SH2" evidence="6">
    <location>
        <begin position="421"/>
        <end position="519"/>
    </location>
</feature>
<dbReference type="PROSITE" id="PS50001">
    <property type="entry name" value="SH2"/>
    <property type="match status" value="1"/>
</dbReference>
<feature type="compositionally biased region" description="Low complexity" evidence="5">
    <location>
        <begin position="531"/>
        <end position="540"/>
    </location>
</feature>
<dbReference type="Pfam" id="PF00169">
    <property type="entry name" value="PH"/>
    <property type="match status" value="1"/>
</dbReference>
<dbReference type="RefSeq" id="XP_066930093.1">
    <property type="nucleotide sequence ID" value="XM_067073992.1"/>
</dbReference>
<dbReference type="Proteomes" id="UP000594262">
    <property type="component" value="Unplaced"/>
</dbReference>
<dbReference type="Gene3D" id="6.10.140.110">
    <property type="match status" value="1"/>
</dbReference>
<dbReference type="SUPFAM" id="SSF55550">
    <property type="entry name" value="SH2 domain"/>
    <property type="match status" value="1"/>
</dbReference>
<dbReference type="InterPro" id="IPR030523">
    <property type="entry name" value="SH2B"/>
</dbReference>
<evidence type="ECO:0000259" key="6">
    <source>
        <dbReference type="PROSITE" id="PS50001"/>
    </source>
</evidence>
<sequence>MSSNPHVQLRAAVPQRLPGTLWEEFCSECATMAAIDFARKSAQFVSQNEQYNNSTFFNKAPRKFIDTFYIEYDKELQRIAQDNDERIRRDQSKKTSDKNRKLSVRMKSIFKKSASNNEQKNNNSESSTNGESNTNTKTNNNKTQNTGPDKNAAGNEIIKEGFMHELANIEGRGDDGLTWQKCRIMICKAPGGFMLEFYVPPKASKPRTAVFCFLIHEARKASSLEMPDSDSVFIIKAVNNKEYMIAANDENEMTEWLELIHKCMEEDSSAPNTPNNPIDSHAPNTFSFDQRSQQALIQFDEARESSSQENGRKQIKSPLTRQHSDPSGLAPPLSPLVPNFKQPDLSDPNLMIVETTEEEEPTTPTTLMGDQIVDLVQTNPDSEEQDLAYQADPSNAESSNLSEFDWMSTSTEDHPLAVYPWFHGTITRVQSSLLVLNGGVTWHGVFLVRQSETRRGEYVLTFNLQGRPKHLRLSLNPDGNCRVQHLWFPSIFDMLEHFRTHPIPLENSGPDDVCLTNFVICNDPCAAGTTPATANATPERPGSPGSQPLNMRRAATMNTGAMSRIAANARVQTGSVRATRTALQAAHQRAINNQYSMV</sequence>
<feature type="compositionally biased region" description="Polar residues" evidence="5">
    <location>
        <begin position="269"/>
        <end position="286"/>
    </location>
</feature>
<evidence type="ECO:0000313" key="9">
    <source>
        <dbReference type="Proteomes" id="UP000594262"/>
    </source>
</evidence>